<proteinExistence type="predicted"/>
<dbReference type="EMBL" id="BARS01031607">
    <property type="protein sequence ID" value="GAG20059.1"/>
    <property type="molecule type" value="Genomic_DNA"/>
</dbReference>
<comment type="caution">
    <text evidence="1">The sequence shown here is derived from an EMBL/GenBank/DDBJ whole genome shotgun (WGS) entry which is preliminary data.</text>
</comment>
<organism evidence="1">
    <name type="scientific">marine sediment metagenome</name>
    <dbReference type="NCBI Taxonomy" id="412755"/>
    <lineage>
        <taxon>unclassified sequences</taxon>
        <taxon>metagenomes</taxon>
        <taxon>ecological metagenomes</taxon>
    </lineage>
</organism>
<dbReference type="Gene3D" id="1.10.3230.30">
    <property type="entry name" value="Phage gp6-like head-tail connector protein"/>
    <property type="match status" value="1"/>
</dbReference>
<dbReference type="CDD" id="cd08054">
    <property type="entry name" value="gp6"/>
    <property type="match status" value="1"/>
</dbReference>
<name>X0VNW8_9ZZZZ</name>
<evidence type="ECO:0000313" key="1">
    <source>
        <dbReference type="EMBL" id="GAG20059.1"/>
    </source>
</evidence>
<reference evidence="1" key="1">
    <citation type="journal article" date="2014" name="Front. Microbiol.">
        <title>High frequency of phylogenetically diverse reductive dehalogenase-homologous genes in deep subseafloor sedimentary metagenomes.</title>
        <authorList>
            <person name="Kawai M."/>
            <person name="Futagami T."/>
            <person name="Toyoda A."/>
            <person name="Takaki Y."/>
            <person name="Nishi S."/>
            <person name="Hori S."/>
            <person name="Arai W."/>
            <person name="Tsubouchi T."/>
            <person name="Morono Y."/>
            <person name="Uchiyama I."/>
            <person name="Ito T."/>
            <person name="Fujiyama A."/>
            <person name="Inagaki F."/>
            <person name="Takami H."/>
        </authorList>
    </citation>
    <scope>NUCLEOTIDE SEQUENCE</scope>
    <source>
        <strain evidence="1">Expedition CK06-06</strain>
    </source>
</reference>
<gene>
    <name evidence="1" type="ORF">S01H1_49166</name>
</gene>
<dbReference type="AlphaFoldDB" id="X0VNW8"/>
<protein>
    <recommendedName>
        <fullName evidence="2">Phage gp6-like head-tail connector protein</fullName>
    </recommendedName>
</protein>
<accession>X0VNW8</accession>
<feature type="non-terminal residue" evidence="1">
    <location>
        <position position="1"/>
    </location>
</feature>
<evidence type="ECO:0008006" key="2">
    <source>
        <dbReference type="Google" id="ProtNLM"/>
    </source>
</evidence>
<sequence length="46" mass="4990">AAVKQSILMVLTDLYELRTEAVVGVSVAVNPAVDNLMQPYRVNMGI</sequence>